<dbReference type="OrthoDB" id="3049701at2759"/>
<dbReference type="SUPFAM" id="SSF140931">
    <property type="entry name" value="Fic-like"/>
    <property type="match status" value="1"/>
</dbReference>
<dbReference type="Proteomes" id="UP000016936">
    <property type="component" value="Unassembled WGS sequence"/>
</dbReference>
<reference evidence="3" key="2">
    <citation type="journal article" date="2013" name="PLoS Genet.">
        <title>Comparative genome structure, secondary metabolite, and effector coding capacity across Cochliobolus pathogens.</title>
        <authorList>
            <person name="Condon B.J."/>
            <person name="Leng Y."/>
            <person name="Wu D."/>
            <person name="Bushley K.E."/>
            <person name="Ohm R.A."/>
            <person name="Otillar R."/>
            <person name="Martin J."/>
            <person name="Schackwitz W."/>
            <person name="Grimwood J."/>
            <person name="MohdZainudin N."/>
            <person name="Xue C."/>
            <person name="Wang R."/>
            <person name="Manning V.A."/>
            <person name="Dhillon B."/>
            <person name="Tu Z.J."/>
            <person name="Steffenson B.J."/>
            <person name="Salamov A."/>
            <person name="Sun H."/>
            <person name="Lowry S."/>
            <person name="LaButti K."/>
            <person name="Han J."/>
            <person name="Copeland A."/>
            <person name="Lindquist E."/>
            <person name="Barry K."/>
            <person name="Schmutz J."/>
            <person name="Baker S.E."/>
            <person name="Ciuffetti L.M."/>
            <person name="Grigoriev I.V."/>
            <person name="Zhong S."/>
            <person name="Turgeon B.G."/>
        </authorList>
    </citation>
    <scope>NUCLEOTIDE SEQUENCE [LARGE SCALE GENOMIC DNA]</scope>
    <source>
        <strain evidence="3">C5 / ATCC 48332 / race O</strain>
    </source>
</reference>
<dbReference type="InterPro" id="IPR036597">
    <property type="entry name" value="Fido-like_dom_sf"/>
</dbReference>
<dbReference type="eggNOG" id="ENOG502S5GA">
    <property type="taxonomic scope" value="Eukaryota"/>
</dbReference>
<dbReference type="PROSITE" id="PS51459">
    <property type="entry name" value="FIDO"/>
    <property type="match status" value="1"/>
</dbReference>
<dbReference type="STRING" id="701091.M2UJE8"/>
<dbReference type="InterPro" id="IPR006440">
    <property type="entry name" value="Doc"/>
</dbReference>
<dbReference type="PANTHER" id="PTHR39426">
    <property type="entry name" value="HOMOLOGY TO DEATH-ON-CURING PROTEIN OF PHAGE P1"/>
    <property type="match status" value="1"/>
</dbReference>
<evidence type="ECO:0000259" key="1">
    <source>
        <dbReference type="PROSITE" id="PS51459"/>
    </source>
</evidence>
<dbReference type="PANTHER" id="PTHR39426:SF1">
    <property type="entry name" value="HOMOLOGY TO DEATH-ON-CURING PROTEIN OF PHAGE P1"/>
    <property type="match status" value="1"/>
</dbReference>
<keyword evidence="3" id="KW-1185">Reference proteome</keyword>
<dbReference type="Pfam" id="PF02661">
    <property type="entry name" value="Fic"/>
    <property type="match status" value="1"/>
</dbReference>
<dbReference type="InterPro" id="IPR003812">
    <property type="entry name" value="Fido"/>
</dbReference>
<dbReference type="EMBL" id="KB445573">
    <property type="protein sequence ID" value="EMD93786.1"/>
    <property type="molecule type" value="Genomic_DNA"/>
</dbReference>
<dbReference type="AlphaFoldDB" id="M2UJE8"/>
<evidence type="ECO:0000313" key="2">
    <source>
        <dbReference type="EMBL" id="EMD93786.1"/>
    </source>
</evidence>
<dbReference type="NCBIfam" id="TIGR01550">
    <property type="entry name" value="DOC_P1"/>
    <property type="match status" value="1"/>
</dbReference>
<gene>
    <name evidence="2" type="ORF">COCHEDRAFT_1097106</name>
</gene>
<name>M2UJE8_COCH5</name>
<organism evidence="2 3">
    <name type="scientific">Cochliobolus heterostrophus (strain C5 / ATCC 48332 / race O)</name>
    <name type="common">Southern corn leaf blight fungus</name>
    <name type="synonym">Bipolaris maydis</name>
    <dbReference type="NCBI Taxonomy" id="701091"/>
    <lineage>
        <taxon>Eukaryota</taxon>
        <taxon>Fungi</taxon>
        <taxon>Dikarya</taxon>
        <taxon>Ascomycota</taxon>
        <taxon>Pezizomycotina</taxon>
        <taxon>Dothideomycetes</taxon>
        <taxon>Pleosporomycetidae</taxon>
        <taxon>Pleosporales</taxon>
        <taxon>Pleosporineae</taxon>
        <taxon>Pleosporaceae</taxon>
        <taxon>Bipolaris</taxon>
    </lineage>
</organism>
<dbReference type="HOGENOM" id="CLU_115697_0_0_1"/>
<protein>
    <recommendedName>
        <fullName evidence="1">Fido domain-containing protein</fullName>
    </recommendedName>
</protein>
<evidence type="ECO:0000313" key="3">
    <source>
        <dbReference type="Proteomes" id="UP000016936"/>
    </source>
</evidence>
<dbReference type="GO" id="GO:0016301">
    <property type="term" value="F:kinase activity"/>
    <property type="evidence" value="ECO:0007669"/>
    <property type="project" value="InterPro"/>
</dbReference>
<proteinExistence type="predicted"/>
<accession>M2UJE8</accession>
<dbReference type="Gene3D" id="1.20.120.1870">
    <property type="entry name" value="Fic/DOC protein, Fido domain"/>
    <property type="match status" value="1"/>
</dbReference>
<feature type="domain" description="Fido" evidence="1">
    <location>
        <begin position="11"/>
        <end position="135"/>
    </location>
</feature>
<sequence length="145" mass="16264">MASNVVKIRFLTAAQVIHIHNILITASEPTQVAMLESAVQSPINIKHYTNEQNVFQLAASLSEKVIKNHALWDGNKRTALLAADLFLKINGYNIQMASLQGVCSLTKLKQGRYITYPTICTGKWTAEYLGQYYQQTAKELDEFNS</sequence>
<reference evidence="2 3" key="1">
    <citation type="journal article" date="2012" name="PLoS Pathog.">
        <title>Diverse lifestyles and strategies of plant pathogenesis encoded in the genomes of eighteen Dothideomycetes fungi.</title>
        <authorList>
            <person name="Ohm R.A."/>
            <person name="Feau N."/>
            <person name="Henrissat B."/>
            <person name="Schoch C.L."/>
            <person name="Horwitz B.A."/>
            <person name="Barry K.W."/>
            <person name="Condon B.J."/>
            <person name="Copeland A.C."/>
            <person name="Dhillon B."/>
            <person name="Glaser F."/>
            <person name="Hesse C.N."/>
            <person name="Kosti I."/>
            <person name="LaButti K."/>
            <person name="Lindquist E.A."/>
            <person name="Lucas S."/>
            <person name="Salamov A.A."/>
            <person name="Bradshaw R.E."/>
            <person name="Ciuffetti L."/>
            <person name="Hamelin R.C."/>
            <person name="Kema G.H.J."/>
            <person name="Lawrence C."/>
            <person name="Scott J.A."/>
            <person name="Spatafora J.W."/>
            <person name="Turgeon B.G."/>
            <person name="de Wit P.J.G.M."/>
            <person name="Zhong S."/>
            <person name="Goodwin S.B."/>
            <person name="Grigoriev I.V."/>
        </authorList>
    </citation>
    <scope>NUCLEOTIDE SEQUENCE [LARGE SCALE GENOMIC DNA]</scope>
    <source>
        <strain evidence="3">C5 / ATCC 48332 / race O</strain>
    </source>
</reference>
<dbReference type="InterPro" id="IPR053737">
    <property type="entry name" value="Type_II_TA_Toxin"/>
</dbReference>
<dbReference type="OMA" id="TICTGKW"/>